<gene>
    <name evidence="3" type="ORF">QNI16_20535</name>
</gene>
<evidence type="ECO:0000256" key="1">
    <source>
        <dbReference type="SAM" id="Phobius"/>
    </source>
</evidence>
<dbReference type="GO" id="GO:0003700">
    <property type="term" value="F:DNA-binding transcription factor activity"/>
    <property type="evidence" value="ECO:0007669"/>
    <property type="project" value="InterPro"/>
</dbReference>
<evidence type="ECO:0000313" key="4">
    <source>
        <dbReference type="Proteomes" id="UP001241110"/>
    </source>
</evidence>
<keyword evidence="1" id="KW-0472">Membrane</keyword>
<dbReference type="Gene3D" id="1.10.10.10">
    <property type="entry name" value="Winged helix-like DNA-binding domain superfamily/Winged helix DNA-binding domain"/>
    <property type="match status" value="1"/>
</dbReference>
<dbReference type="SUPFAM" id="SSF88659">
    <property type="entry name" value="Sigma3 and sigma4 domains of RNA polymerase sigma factors"/>
    <property type="match status" value="1"/>
</dbReference>
<keyword evidence="1" id="KW-1133">Transmembrane helix</keyword>
<dbReference type="GO" id="GO:0006352">
    <property type="term" value="P:DNA-templated transcription initiation"/>
    <property type="evidence" value="ECO:0007669"/>
    <property type="project" value="InterPro"/>
</dbReference>
<feature type="domain" description="RNA polymerase sigma-70 region 4" evidence="2">
    <location>
        <begin position="52"/>
        <end position="100"/>
    </location>
</feature>
<reference evidence="3" key="1">
    <citation type="submission" date="2023-05" db="EMBL/GenBank/DDBJ databases">
        <authorList>
            <person name="Zhang X."/>
        </authorList>
    </citation>
    <scope>NUCLEOTIDE SEQUENCE</scope>
    <source>
        <strain evidence="3">YF14B1</strain>
    </source>
</reference>
<dbReference type="InterPro" id="IPR007630">
    <property type="entry name" value="RNA_pol_sigma70_r4"/>
</dbReference>
<sequence>MADWRKLICKINQQHKQSSFTRMNVLQQESYESELIHIQTEVAQQIRLQQELNKLPQRQKEALYLVFYQELSYQQITKIMQLQYQTVRDLVHKALKTLREKLRSATFSWHMMLVLAFSLPAFLVFKL</sequence>
<comment type="caution">
    <text evidence="3">The sequence shown here is derived from an EMBL/GenBank/DDBJ whole genome shotgun (WGS) entry which is preliminary data.</text>
</comment>
<dbReference type="CDD" id="cd06171">
    <property type="entry name" value="Sigma70_r4"/>
    <property type="match status" value="1"/>
</dbReference>
<evidence type="ECO:0000259" key="2">
    <source>
        <dbReference type="Pfam" id="PF04545"/>
    </source>
</evidence>
<dbReference type="AlphaFoldDB" id="A0AAE3QQ92"/>
<dbReference type="InterPro" id="IPR036388">
    <property type="entry name" value="WH-like_DNA-bd_sf"/>
</dbReference>
<proteinExistence type="predicted"/>
<accession>A0AAE3QQ92</accession>
<name>A0AAE3QQ92_9BACT</name>
<feature type="transmembrane region" description="Helical" evidence="1">
    <location>
        <begin position="106"/>
        <end position="125"/>
    </location>
</feature>
<protein>
    <submittedName>
        <fullName evidence="3">Sigma-70 family RNA polymerase sigma factor</fullName>
    </submittedName>
</protein>
<organism evidence="3 4">
    <name type="scientific">Xanthocytophaga flava</name>
    <dbReference type="NCBI Taxonomy" id="3048013"/>
    <lineage>
        <taxon>Bacteria</taxon>
        <taxon>Pseudomonadati</taxon>
        <taxon>Bacteroidota</taxon>
        <taxon>Cytophagia</taxon>
        <taxon>Cytophagales</taxon>
        <taxon>Rhodocytophagaceae</taxon>
        <taxon>Xanthocytophaga</taxon>
    </lineage>
</organism>
<dbReference type="InterPro" id="IPR013324">
    <property type="entry name" value="RNA_pol_sigma_r3/r4-like"/>
</dbReference>
<keyword evidence="1" id="KW-0812">Transmembrane</keyword>
<dbReference type="Pfam" id="PF04545">
    <property type="entry name" value="Sigma70_r4"/>
    <property type="match status" value="1"/>
</dbReference>
<dbReference type="Proteomes" id="UP001241110">
    <property type="component" value="Unassembled WGS sequence"/>
</dbReference>
<dbReference type="EMBL" id="JASJOS010000009">
    <property type="protein sequence ID" value="MDJ1482901.1"/>
    <property type="molecule type" value="Genomic_DNA"/>
</dbReference>
<evidence type="ECO:0000313" key="3">
    <source>
        <dbReference type="EMBL" id="MDJ1482901.1"/>
    </source>
</evidence>